<dbReference type="RefSeq" id="WP_150971639.1">
    <property type="nucleotide sequence ID" value="NZ_VZDO01000014.1"/>
</dbReference>
<sequence>MTSGQSPAEYLFSIFRDENADPKDRAWAANAVAPFVHPRLAPMQQRITIALPDTSTADGVRDAIAAVIEAASYGDLSPAEAQQLVAVIEAQRTAIETTDILPRPEKLKAERR</sequence>
<organism evidence="1 2">
    <name type="scientific">Plantimonas leprariae</name>
    <dbReference type="NCBI Taxonomy" id="2615207"/>
    <lineage>
        <taxon>Bacteria</taxon>
        <taxon>Pseudomonadati</taxon>
        <taxon>Pseudomonadota</taxon>
        <taxon>Alphaproteobacteria</taxon>
        <taxon>Hyphomicrobiales</taxon>
        <taxon>Aurantimonadaceae</taxon>
        <taxon>Plantimonas</taxon>
    </lineage>
</organism>
<proteinExistence type="predicted"/>
<dbReference type="EMBL" id="VZDO01000014">
    <property type="protein sequence ID" value="KAB0678092.1"/>
    <property type="molecule type" value="Genomic_DNA"/>
</dbReference>
<evidence type="ECO:0000313" key="2">
    <source>
        <dbReference type="Proteomes" id="UP000432089"/>
    </source>
</evidence>
<gene>
    <name evidence="1" type="ORF">F6X38_16845</name>
</gene>
<name>A0A7V7PMH4_9HYPH</name>
<protein>
    <submittedName>
        <fullName evidence="1">Uncharacterized protein</fullName>
    </submittedName>
</protein>
<evidence type="ECO:0000313" key="1">
    <source>
        <dbReference type="EMBL" id="KAB0678092.1"/>
    </source>
</evidence>
<dbReference type="Proteomes" id="UP000432089">
    <property type="component" value="Unassembled WGS sequence"/>
</dbReference>
<comment type="caution">
    <text evidence="1">The sequence shown here is derived from an EMBL/GenBank/DDBJ whole genome shotgun (WGS) entry which is preliminary data.</text>
</comment>
<reference evidence="1 2" key="1">
    <citation type="submission" date="2019-09" db="EMBL/GenBank/DDBJ databases">
        <title>YIM 132180 draft genome.</title>
        <authorList>
            <person name="Zhang K."/>
        </authorList>
    </citation>
    <scope>NUCLEOTIDE SEQUENCE [LARGE SCALE GENOMIC DNA]</scope>
    <source>
        <strain evidence="1 2">YIM 132180</strain>
    </source>
</reference>
<dbReference type="AlphaFoldDB" id="A0A7V7PMH4"/>
<keyword evidence="2" id="KW-1185">Reference proteome</keyword>
<accession>A0A7V7PMH4</accession>